<gene>
    <name evidence="1" type="ORF">P343_09815</name>
</gene>
<name>V6J5D3_9BACL</name>
<protein>
    <submittedName>
        <fullName evidence="1">Uncharacterized protein</fullName>
    </submittedName>
</protein>
<proteinExistence type="predicted"/>
<dbReference type="STRING" id="1395513.P343_09815"/>
<dbReference type="Proteomes" id="UP000018296">
    <property type="component" value="Unassembled WGS sequence"/>
</dbReference>
<dbReference type="Pfam" id="PF26595">
    <property type="entry name" value="A_ENA"/>
    <property type="match status" value="1"/>
</dbReference>
<evidence type="ECO:0000313" key="2">
    <source>
        <dbReference type="Proteomes" id="UP000018296"/>
    </source>
</evidence>
<dbReference type="InterPro" id="IPR058705">
    <property type="entry name" value="A_ENA"/>
</dbReference>
<dbReference type="RefSeq" id="WP_023510221.1">
    <property type="nucleotide sequence ID" value="NZ_AWTC01000008.1"/>
</dbReference>
<organism evidence="1 2">
    <name type="scientific">Sporolactobacillus laevolacticus DSM 442</name>
    <dbReference type="NCBI Taxonomy" id="1395513"/>
    <lineage>
        <taxon>Bacteria</taxon>
        <taxon>Bacillati</taxon>
        <taxon>Bacillota</taxon>
        <taxon>Bacilli</taxon>
        <taxon>Bacillales</taxon>
        <taxon>Sporolactobacillaceae</taxon>
        <taxon>Sporolactobacillus</taxon>
    </lineage>
</organism>
<dbReference type="AlphaFoldDB" id="V6J5D3"/>
<reference evidence="1 2" key="1">
    <citation type="journal article" date="2013" name="Genome Announc.">
        <title>Genome Sequence of Sporolactobacillus laevolacticus DSM442, an Efficient Polymer-Grade D-Lactate Producer from Agricultural Waste Cottonseed as a Nitrogen Source.</title>
        <authorList>
            <person name="Wang H."/>
            <person name="Wang L."/>
            <person name="Ju J."/>
            <person name="Yu B."/>
            <person name="Ma Y."/>
        </authorList>
    </citation>
    <scope>NUCLEOTIDE SEQUENCE [LARGE SCALE GENOMIC DNA]</scope>
    <source>
        <strain evidence="1 2">DSM 442</strain>
    </source>
</reference>
<comment type="caution">
    <text evidence="1">The sequence shown here is derived from an EMBL/GenBank/DDBJ whole genome shotgun (WGS) entry which is preliminary data.</text>
</comment>
<dbReference type="OrthoDB" id="2939962at2"/>
<dbReference type="eggNOG" id="ENOG5033077">
    <property type="taxonomic scope" value="Bacteria"/>
</dbReference>
<keyword evidence="2" id="KW-1185">Reference proteome</keyword>
<accession>V6J5D3</accession>
<dbReference type="EMBL" id="AWTC01000008">
    <property type="protein sequence ID" value="EST11934.1"/>
    <property type="molecule type" value="Genomic_DNA"/>
</dbReference>
<sequence length="108" mass="12412">MHHFDEEAGVLFESIATEEEALGKLIEAEAKKIQAFSGKHLDFPTKPTNREIISFNQGVARLLETILFKEWILIKKLEDTMLLIELGEKCEKHKDGECTRKDSEHDDD</sequence>
<dbReference type="PATRIC" id="fig|1395513.3.peg.1981"/>
<evidence type="ECO:0000313" key="1">
    <source>
        <dbReference type="EMBL" id="EST11934.1"/>
    </source>
</evidence>